<keyword evidence="3" id="KW-1185">Reference proteome</keyword>
<comment type="caution">
    <text evidence="2">The sequence shown here is derived from an EMBL/GenBank/DDBJ whole genome shotgun (WGS) entry which is preliminary data.</text>
</comment>
<evidence type="ECO:0008006" key="4">
    <source>
        <dbReference type="Google" id="ProtNLM"/>
    </source>
</evidence>
<feature type="chain" id="PRO_5045991420" description="DUF4369 domain-containing protein" evidence="1">
    <location>
        <begin position="24"/>
        <end position="258"/>
    </location>
</feature>
<proteinExistence type="predicted"/>
<dbReference type="PROSITE" id="PS51257">
    <property type="entry name" value="PROKAR_LIPOPROTEIN"/>
    <property type="match status" value="1"/>
</dbReference>
<keyword evidence="1" id="KW-0732">Signal</keyword>
<organism evidence="2 3">
    <name type="scientific">Chryseolinea lacunae</name>
    <dbReference type="NCBI Taxonomy" id="2801331"/>
    <lineage>
        <taxon>Bacteria</taxon>
        <taxon>Pseudomonadati</taxon>
        <taxon>Bacteroidota</taxon>
        <taxon>Cytophagia</taxon>
        <taxon>Cytophagales</taxon>
        <taxon>Fulvivirgaceae</taxon>
        <taxon>Chryseolinea</taxon>
    </lineage>
</organism>
<dbReference type="RefSeq" id="WP_202015018.1">
    <property type="nucleotide sequence ID" value="NZ_JAERRB010000013.1"/>
</dbReference>
<reference evidence="2 3" key="1">
    <citation type="submission" date="2021-01" db="EMBL/GenBank/DDBJ databases">
        <title>Chryseolinea sp. Jin1 Genome sequencing and assembly.</title>
        <authorList>
            <person name="Kim I."/>
        </authorList>
    </citation>
    <scope>NUCLEOTIDE SEQUENCE [LARGE SCALE GENOMIC DNA]</scope>
    <source>
        <strain evidence="2 3">Jin1</strain>
    </source>
</reference>
<name>A0ABS1L028_9BACT</name>
<gene>
    <name evidence="2" type="ORF">JI741_27210</name>
</gene>
<evidence type="ECO:0000313" key="2">
    <source>
        <dbReference type="EMBL" id="MBL0744950.1"/>
    </source>
</evidence>
<accession>A0ABS1L028</accession>
<dbReference type="EMBL" id="JAERRB010000013">
    <property type="protein sequence ID" value="MBL0744950.1"/>
    <property type="molecule type" value="Genomic_DNA"/>
</dbReference>
<protein>
    <recommendedName>
        <fullName evidence="4">DUF4369 domain-containing protein</fullName>
    </recommendedName>
</protein>
<evidence type="ECO:0000313" key="3">
    <source>
        <dbReference type="Proteomes" id="UP000613030"/>
    </source>
</evidence>
<sequence length="258" mass="28754">MKRPGLYTLVAILLLSFACPAIAQDYLVTTKGDTIRGEIKPQTFGADKKVQVVGSDKKKTIYPMFQIRNYRLKDATYQPVKGPDGYAFMKVVKGGYLTLFAFQLPNQVAYDGQYLMKKDGRGTEVPNLTFKKIMKNFLEDCPSVVDRIETGDLGKKELLTIVDEYNACIQVKTVDHSRIVASKAEAEKKISAWDVLEEKVKAEADFSGKSNALEMIQDIKGKISRGEKIPNFLLEGLKSSLTQDALKTDLANALKEVN</sequence>
<dbReference type="Proteomes" id="UP000613030">
    <property type="component" value="Unassembled WGS sequence"/>
</dbReference>
<feature type="signal peptide" evidence="1">
    <location>
        <begin position="1"/>
        <end position="23"/>
    </location>
</feature>
<evidence type="ECO:0000256" key="1">
    <source>
        <dbReference type="SAM" id="SignalP"/>
    </source>
</evidence>